<protein>
    <submittedName>
        <fullName evidence="1">GIY-YIG nuclease family protein</fullName>
    </submittedName>
</protein>
<gene>
    <name evidence="1" type="ORF">ACFSJ3_05395</name>
</gene>
<name>A0ABW4XM80_9GAMM</name>
<evidence type="ECO:0000313" key="1">
    <source>
        <dbReference type="EMBL" id="MFD2095413.1"/>
    </source>
</evidence>
<evidence type="ECO:0000313" key="2">
    <source>
        <dbReference type="Proteomes" id="UP001597380"/>
    </source>
</evidence>
<reference evidence="2" key="1">
    <citation type="journal article" date="2019" name="Int. J. Syst. Evol. Microbiol.">
        <title>The Global Catalogue of Microorganisms (GCM) 10K type strain sequencing project: providing services to taxonomists for standard genome sequencing and annotation.</title>
        <authorList>
            <consortium name="The Broad Institute Genomics Platform"/>
            <consortium name="The Broad Institute Genome Sequencing Center for Infectious Disease"/>
            <person name="Wu L."/>
            <person name="Ma J."/>
        </authorList>
    </citation>
    <scope>NUCLEOTIDE SEQUENCE [LARGE SCALE GENOMIC DNA]</scope>
    <source>
        <strain evidence="2">CGMCC 1.10992</strain>
    </source>
</reference>
<proteinExistence type="predicted"/>
<dbReference type="Proteomes" id="UP001597380">
    <property type="component" value="Unassembled WGS sequence"/>
</dbReference>
<accession>A0ABW4XM80</accession>
<keyword evidence="2" id="KW-1185">Reference proteome</keyword>
<dbReference type="RefSeq" id="WP_345338582.1">
    <property type="nucleotide sequence ID" value="NZ_BAABLI010000006.1"/>
</dbReference>
<sequence length="145" mass="16266">MPTFNDLKEATDVFFKRHWDKSSHTQPYEWVANWPWRGSVPHHDKAGVYALIDGEGEIVYVGLGASRGGGLYKEHGISRRLLSHVITTDTAKGRGNYKPKPKWQGVVDIAAIGFSPNFSYLAPALEDYLIGELEPKRNKVKKKGT</sequence>
<comment type="caution">
    <text evidence="1">The sequence shown here is derived from an EMBL/GenBank/DDBJ whole genome shotgun (WGS) entry which is preliminary data.</text>
</comment>
<dbReference type="EMBL" id="JBHUHT010000009">
    <property type="protein sequence ID" value="MFD2095413.1"/>
    <property type="molecule type" value="Genomic_DNA"/>
</dbReference>
<organism evidence="1 2">
    <name type="scientific">Corallincola platygyrae</name>
    <dbReference type="NCBI Taxonomy" id="1193278"/>
    <lineage>
        <taxon>Bacteria</taxon>
        <taxon>Pseudomonadati</taxon>
        <taxon>Pseudomonadota</taxon>
        <taxon>Gammaproteobacteria</taxon>
        <taxon>Alteromonadales</taxon>
        <taxon>Psychromonadaceae</taxon>
        <taxon>Corallincola</taxon>
    </lineage>
</organism>